<keyword evidence="1" id="KW-1133">Transmembrane helix</keyword>
<proteinExistence type="predicted"/>
<feature type="transmembrane region" description="Helical" evidence="1">
    <location>
        <begin position="12"/>
        <end position="36"/>
    </location>
</feature>
<evidence type="ECO:0000313" key="3">
    <source>
        <dbReference type="Proteomes" id="UP000272846"/>
    </source>
</evidence>
<feature type="transmembrane region" description="Helical" evidence="1">
    <location>
        <begin position="99"/>
        <end position="121"/>
    </location>
</feature>
<gene>
    <name evidence="2" type="ORF">D8888_01835</name>
</gene>
<accession>A0AAE8G0X2</accession>
<protein>
    <submittedName>
        <fullName evidence="2">Uncharacterized protein</fullName>
    </submittedName>
</protein>
<sequence>MKFLKKQKDYFALCYIYNWLVLLIGPPLSFFALILLAFGFGQAFSTGQTSSLESGILLGFLFLFLICIYGIFYLVMWFKSLRNSLKTGKSSFFAAPISLIMTMICQLPVFILICKGFYLLSQYKSEIFLGQLYSVLTFSLYLYCQYGRKGKKSNKILYLSQIINLLLVFLLAYHVYYPIFFK</sequence>
<reference evidence="2 3" key="1">
    <citation type="submission" date="2018-11" db="EMBL/GenBank/DDBJ databases">
        <title>Species Designations Belie Phenotypic and Genotypic Heterogeneity in Oral Streptococci.</title>
        <authorList>
            <person name="Velsko I."/>
        </authorList>
    </citation>
    <scope>NUCLEOTIDE SEQUENCE [LARGE SCALE GENOMIC DNA]</scope>
    <source>
        <strain evidence="2 3">KLC04</strain>
    </source>
</reference>
<feature type="transmembrane region" description="Helical" evidence="1">
    <location>
        <begin position="56"/>
        <end position="78"/>
    </location>
</feature>
<evidence type="ECO:0000256" key="1">
    <source>
        <dbReference type="SAM" id="Phobius"/>
    </source>
</evidence>
<dbReference type="AlphaFoldDB" id="A0AAE8G0X2"/>
<dbReference type="RefSeq" id="WP_125444855.1">
    <property type="nucleotide sequence ID" value="NZ_CP076613.1"/>
</dbReference>
<keyword evidence="1" id="KW-0472">Membrane</keyword>
<name>A0AAE8G0X2_STRSA</name>
<dbReference type="EMBL" id="RJMK01000001">
    <property type="protein sequence ID" value="RSI09652.1"/>
    <property type="molecule type" value="Genomic_DNA"/>
</dbReference>
<organism evidence="2 3">
    <name type="scientific">Streptococcus sanguinis</name>
    <dbReference type="NCBI Taxonomy" id="1305"/>
    <lineage>
        <taxon>Bacteria</taxon>
        <taxon>Bacillati</taxon>
        <taxon>Bacillota</taxon>
        <taxon>Bacilli</taxon>
        <taxon>Lactobacillales</taxon>
        <taxon>Streptococcaceae</taxon>
        <taxon>Streptococcus</taxon>
    </lineage>
</organism>
<feature type="transmembrane region" description="Helical" evidence="1">
    <location>
        <begin position="156"/>
        <end position="176"/>
    </location>
</feature>
<dbReference type="Proteomes" id="UP000272846">
    <property type="component" value="Unassembled WGS sequence"/>
</dbReference>
<keyword evidence="1" id="KW-0812">Transmembrane</keyword>
<comment type="caution">
    <text evidence="2">The sequence shown here is derived from an EMBL/GenBank/DDBJ whole genome shotgun (WGS) entry which is preliminary data.</text>
</comment>
<evidence type="ECO:0000313" key="2">
    <source>
        <dbReference type="EMBL" id="RSI09652.1"/>
    </source>
</evidence>
<feature type="transmembrane region" description="Helical" evidence="1">
    <location>
        <begin position="127"/>
        <end position="144"/>
    </location>
</feature>